<accession>B4FJH3</accession>
<feature type="compositionally biased region" description="Basic residues" evidence="1">
    <location>
        <begin position="32"/>
        <end position="44"/>
    </location>
</feature>
<dbReference type="EMBL" id="BT037261">
    <property type="protein sequence ID" value="ACF82266.1"/>
    <property type="molecule type" value="mRNA"/>
</dbReference>
<dbReference type="EMBL" id="BT054261">
    <property type="protein sequence ID" value="ACL52868.1"/>
    <property type="molecule type" value="mRNA"/>
</dbReference>
<organism evidence="2">
    <name type="scientific">Zea mays</name>
    <name type="common">Maize</name>
    <dbReference type="NCBI Taxonomy" id="4577"/>
    <lineage>
        <taxon>Eukaryota</taxon>
        <taxon>Viridiplantae</taxon>
        <taxon>Streptophyta</taxon>
        <taxon>Embryophyta</taxon>
        <taxon>Tracheophyta</taxon>
        <taxon>Spermatophyta</taxon>
        <taxon>Magnoliopsida</taxon>
        <taxon>Liliopsida</taxon>
        <taxon>Poales</taxon>
        <taxon>Poaceae</taxon>
        <taxon>PACMAD clade</taxon>
        <taxon>Panicoideae</taxon>
        <taxon>Andropogonodae</taxon>
        <taxon>Andropogoneae</taxon>
        <taxon>Tripsacinae</taxon>
        <taxon>Zea</taxon>
    </lineage>
</organism>
<feature type="compositionally biased region" description="Basic residues" evidence="1">
    <location>
        <begin position="78"/>
        <end position="96"/>
    </location>
</feature>
<evidence type="ECO:0000313" key="2">
    <source>
        <dbReference type="EMBL" id="ACF82266.1"/>
    </source>
</evidence>
<sequence length="225" mass="24589">MQTNKHTHTARDPAVPAAGVLQGVPDEAGGGGRRRAGALHPQRRAVHRQCRRQRLRAELLHKPAAVQDADGRPVLRPPRGHLRPHRAGALRHGGAPRRRHVAAAAGLPAGVHHAVRARRRRVRVQAQQRRAELQPEDERHRGRAGAAVPGPQDRRLRHLHAAVRPGHGPPVAGLRGGPAGMLRDGHGGDHRAPLQPQVRRDVPQRHVLRLLGRRPPVRGGQPGHR</sequence>
<reference evidence="2" key="1">
    <citation type="journal article" date="2009" name="PLoS Genet.">
        <title>Sequencing, mapping, and analysis of 27,455 maize full-length cDNAs.</title>
        <authorList>
            <person name="Soderlund C."/>
            <person name="Descour A."/>
            <person name="Kudrna D."/>
            <person name="Bomhoff M."/>
            <person name="Boyd L."/>
            <person name="Currie J."/>
            <person name="Angelova A."/>
            <person name="Collura K."/>
            <person name="Wissotski M."/>
            <person name="Ashley E."/>
            <person name="Morrow D."/>
            <person name="Fernandes J."/>
            <person name="Walbot V."/>
            <person name="Yu Y."/>
        </authorList>
    </citation>
    <scope>NUCLEOTIDE SEQUENCE</scope>
    <source>
        <strain evidence="2">B73</strain>
    </source>
</reference>
<feature type="compositionally biased region" description="Basic residues" evidence="1">
    <location>
        <begin position="206"/>
        <end position="216"/>
    </location>
</feature>
<proteinExistence type="evidence at transcript level"/>
<feature type="region of interest" description="Disordered" evidence="1">
    <location>
        <begin position="69"/>
        <end position="96"/>
    </location>
</feature>
<evidence type="ECO:0000256" key="1">
    <source>
        <dbReference type="SAM" id="MobiDB-lite"/>
    </source>
</evidence>
<feature type="region of interest" description="Disordered" evidence="1">
    <location>
        <begin position="128"/>
        <end position="225"/>
    </location>
</feature>
<feature type="region of interest" description="Disordered" evidence="1">
    <location>
        <begin position="1"/>
        <end position="44"/>
    </location>
</feature>
<feature type="compositionally biased region" description="Basic and acidic residues" evidence="1">
    <location>
        <begin position="129"/>
        <end position="140"/>
    </location>
</feature>
<name>B4FJH3_MAIZE</name>
<dbReference type="AlphaFoldDB" id="B4FJH3"/>
<protein>
    <submittedName>
        <fullName evidence="2">Uncharacterized protein</fullName>
    </submittedName>
</protein>
<feature type="compositionally biased region" description="Basic and acidic residues" evidence="1">
    <location>
        <begin position="183"/>
        <end position="204"/>
    </location>
</feature>